<proteinExistence type="predicted"/>
<feature type="transmembrane region" description="Helical" evidence="1">
    <location>
        <begin position="30"/>
        <end position="49"/>
    </location>
</feature>
<evidence type="ECO:0000256" key="1">
    <source>
        <dbReference type="SAM" id="Phobius"/>
    </source>
</evidence>
<keyword evidence="1" id="KW-0812">Transmembrane</keyword>
<organism evidence="2 3">
    <name type="scientific">Lactobacillus panisapium</name>
    <dbReference type="NCBI Taxonomy" id="2012495"/>
    <lineage>
        <taxon>Bacteria</taxon>
        <taxon>Bacillati</taxon>
        <taxon>Bacillota</taxon>
        <taxon>Bacilli</taxon>
        <taxon>Lactobacillales</taxon>
        <taxon>Lactobacillaceae</taxon>
        <taxon>Lactobacillus</taxon>
    </lineage>
</organism>
<feature type="transmembrane region" description="Helical" evidence="1">
    <location>
        <begin position="179"/>
        <end position="201"/>
    </location>
</feature>
<feature type="transmembrane region" description="Helical" evidence="1">
    <location>
        <begin position="328"/>
        <end position="346"/>
    </location>
</feature>
<keyword evidence="3" id="KW-1185">Reference proteome</keyword>
<reference evidence="2 3" key="1">
    <citation type="submission" date="2020-01" db="EMBL/GenBank/DDBJ databases">
        <title>Vast differences in strain-level diversity in the gut microbiota of two closely related honey bee species.</title>
        <authorList>
            <person name="Ellegaard K.M."/>
            <person name="Suenami S."/>
            <person name="Miyazaki R."/>
            <person name="Engel P."/>
        </authorList>
    </citation>
    <scope>NUCLEOTIDE SEQUENCE [LARGE SCALE GENOMIC DNA]</scope>
    <source>
        <strain evidence="2 3">ESL0416</strain>
    </source>
</reference>
<feature type="transmembrane region" description="Helical" evidence="1">
    <location>
        <begin position="353"/>
        <end position="372"/>
    </location>
</feature>
<feature type="transmembrane region" description="Helical" evidence="1">
    <location>
        <begin position="75"/>
        <end position="96"/>
    </location>
</feature>
<name>A0ABX8WCP3_9LACO</name>
<gene>
    <name evidence="2" type="ORF">GYM71_05685</name>
</gene>
<protein>
    <recommendedName>
        <fullName evidence="4">Beta-carotene 15,15'-monooxygenase</fullName>
    </recommendedName>
</protein>
<accession>A0ABX8WCP3</accession>
<feature type="transmembrane region" description="Helical" evidence="1">
    <location>
        <begin position="140"/>
        <end position="159"/>
    </location>
</feature>
<evidence type="ECO:0000313" key="2">
    <source>
        <dbReference type="EMBL" id="QYN52936.1"/>
    </source>
</evidence>
<feature type="transmembrane region" description="Helical" evidence="1">
    <location>
        <begin position="238"/>
        <end position="255"/>
    </location>
</feature>
<keyword evidence="1" id="KW-0472">Membrane</keyword>
<dbReference type="EMBL" id="CP048268">
    <property type="protein sequence ID" value="QYN52936.1"/>
    <property type="molecule type" value="Genomic_DNA"/>
</dbReference>
<sequence>MQQLSTISNLANTFNKSRYLIAAKQTLSSYYNLCLVLSVLIYILVNATFQLTRNALHIAKTLPFSEKEIWLSQKIFKMISGLFIFEIVLIVLIPSIKLITHNVFYCFILLVNFHLIFLSLFLILDLIYDFILVNVRSNTKLVATFMDILFVTLVSVYAFTARFKVDYLVGLIKFNVGKLIRFSFFILLCILIMLNTITLILQPQEIISKKNKFWKLPLIDFKNIIEISLPAIIRTPNFAYIFLFTIVIFLFSSIYNSANDTLNNMMFVFPLIGVSGISYSDATLKFRKHFKLYNISEKYELLSILFTGVVILIPALVISLIKLRNLDVFAFGFSIYLSSIILGFLLPKSYGSVNETISSIIILIVIVLLSLTLVKAELLYIIICFLIFILFMILKKGM</sequence>
<evidence type="ECO:0000313" key="3">
    <source>
        <dbReference type="Proteomes" id="UP000826550"/>
    </source>
</evidence>
<evidence type="ECO:0008006" key="4">
    <source>
        <dbReference type="Google" id="ProtNLM"/>
    </source>
</evidence>
<dbReference type="Proteomes" id="UP000826550">
    <property type="component" value="Chromosome"/>
</dbReference>
<feature type="transmembrane region" description="Helical" evidence="1">
    <location>
        <begin position="301"/>
        <end position="322"/>
    </location>
</feature>
<keyword evidence="1" id="KW-1133">Transmembrane helix</keyword>
<feature type="transmembrane region" description="Helical" evidence="1">
    <location>
        <begin position="102"/>
        <end position="128"/>
    </location>
</feature>
<feature type="transmembrane region" description="Helical" evidence="1">
    <location>
        <begin position="261"/>
        <end position="280"/>
    </location>
</feature>
<dbReference type="RefSeq" id="WP_220219762.1">
    <property type="nucleotide sequence ID" value="NZ_CP048268.1"/>
</dbReference>